<accession>A0A3N4JJT7</accession>
<evidence type="ECO:0000313" key="7">
    <source>
        <dbReference type="Proteomes" id="UP000276215"/>
    </source>
</evidence>
<dbReference type="EMBL" id="ML120395">
    <property type="protein sequence ID" value="RPA98513.1"/>
    <property type="molecule type" value="Genomic_DNA"/>
</dbReference>
<dbReference type="STRING" id="1336337.A0A3N4JJT7"/>
<dbReference type="InterPro" id="IPR020095">
    <property type="entry name" value="PsdUridine_synth_TruA_C"/>
</dbReference>
<dbReference type="PANTHER" id="PTHR11142:SF5">
    <property type="entry name" value="TRNA PSEUDOURIDINE(38_39) SYNTHASE"/>
    <property type="match status" value="1"/>
</dbReference>
<dbReference type="GO" id="GO:1990481">
    <property type="term" value="P:mRNA pseudouridine synthesis"/>
    <property type="evidence" value="ECO:0007669"/>
    <property type="project" value="TreeGrafter"/>
</dbReference>
<dbReference type="Gene3D" id="3.30.70.660">
    <property type="entry name" value="Pseudouridine synthase I, catalytic domain, C-terminal subdomain"/>
    <property type="match status" value="1"/>
</dbReference>
<evidence type="ECO:0000256" key="3">
    <source>
        <dbReference type="ARBA" id="ARBA00023235"/>
    </source>
</evidence>
<dbReference type="SUPFAM" id="SSF55120">
    <property type="entry name" value="Pseudouridine synthase"/>
    <property type="match status" value="1"/>
</dbReference>
<dbReference type="HAMAP" id="MF_00171">
    <property type="entry name" value="TruA"/>
    <property type="match status" value="1"/>
</dbReference>
<dbReference type="Proteomes" id="UP000276215">
    <property type="component" value="Unassembled WGS sequence"/>
</dbReference>
<dbReference type="InterPro" id="IPR020094">
    <property type="entry name" value="TruA/RsuA/RluB/E/F_N"/>
</dbReference>
<evidence type="ECO:0000256" key="4">
    <source>
        <dbReference type="SAM" id="MobiDB-lite"/>
    </source>
</evidence>
<dbReference type="Pfam" id="PF01416">
    <property type="entry name" value="PseudoU_synth_1"/>
    <property type="match status" value="1"/>
</dbReference>
<dbReference type="InterPro" id="IPR041707">
    <property type="entry name" value="Pus3-like"/>
</dbReference>
<dbReference type="NCBIfam" id="TIGR00071">
    <property type="entry name" value="hisT_truA"/>
    <property type="match status" value="1"/>
</dbReference>
<dbReference type="AlphaFoldDB" id="A0A3N4JJT7"/>
<feature type="domain" description="Pseudouridine synthase I TruA alpha/beta" evidence="5">
    <location>
        <begin position="239"/>
        <end position="353"/>
    </location>
</feature>
<evidence type="ECO:0000256" key="2">
    <source>
        <dbReference type="ARBA" id="ARBA00022694"/>
    </source>
</evidence>
<dbReference type="PANTHER" id="PTHR11142">
    <property type="entry name" value="PSEUDOURIDYLATE SYNTHASE"/>
    <property type="match status" value="1"/>
</dbReference>
<feature type="region of interest" description="Disordered" evidence="4">
    <location>
        <begin position="141"/>
        <end position="165"/>
    </location>
</feature>
<keyword evidence="7" id="KW-1185">Reference proteome</keyword>
<dbReference type="InterPro" id="IPR020097">
    <property type="entry name" value="PsdUridine_synth_TruA_a/b_dom"/>
</dbReference>
<evidence type="ECO:0000313" key="6">
    <source>
        <dbReference type="EMBL" id="RPA98513.1"/>
    </source>
</evidence>
<dbReference type="GO" id="GO:0031119">
    <property type="term" value="P:tRNA pseudouridine synthesis"/>
    <property type="evidence" value="ECO:0007669"/>
    <property type="project" value="TreeGrafter"/>
</dbReference>
<organism evidence="6 7">
    <name type="scientific">Choiromyces venosus 120613-1</name>
    <dbReference type="NCBI Taxonomy" id="1336337"/>
    <lineage>
        <taxon>Eukaryota</taxon>
        <taxon>Fungi</taxon>
        <taxon>Dikarya</taxon>
        <taxon>Ascomycota</taxon>
        <taxon>Pezizomycotina</taxon>
        <taxon>Pezizomycetes</taxon>
        <taxon>Pezizales</taxon>
        <taxon>Tuberaceae</taxon>
        <taxon>Choiromyces</taxon>
    </lineage>
</organism>
<comment type="similarity">
    <text evidence="1">Belongs to the tRNA pseudouridine synthase TruA family.</text>
</comment>
<dbReference type="InterPro" id="IPR020103">
    <property type="entry name" value="PsdUridine_synth_cat_dom_sf"/>
</dbReference>
<dbReference type="InterPro" id="IPR001406">
    <property type="entry name" value="PsdUridine_synth_TruA"/>
</dbReference>
<gene>
    <name evidence="6" type="ORF">L873DRAFT_1828557</name>
</gene>
<dbReference type="GO" id="GO:0003723">
    <property type="term" value="F:RNA binding"/>
    <property type="evidence" value="ECO:0007669"/>
    <property type="project" value="InterPro"/>
</dbReference>
<name>A0A3N4JJT7_9PEZI</name>
<proteinExistence type="inferred from homology"/>
<evidence type="ECO:0000256" key="1">
    <source>
        <dbReference type="ARBA" id="ARBA00009375"/>
    </source>
</evidence>
<dbReference type="OrthoDB" id="25767at2759"/>
<feature type="compositionally biased region" description="Acidic residues" evidence="4">
    <location>
        <begin position="151"/>
        <end position="165"/>
    </location>
</feature>
<reference evidence="6 7" key="1">
    <citation type="journal article" date="2018" name="Nat. Ecol. Evol.">
        <title>Pezizomycetes genomes reveal the molecular basis of ectomycorrhizal truffle lifestyle.</title>
        <authorList>
            <person name="Murat C."/>
            <person name="Payen T."/>
            <person name="Noel B."/>
            <person name="Kuo A."/>
            <person name="Morin E."/>
            <person name="Chen J."/>
            <person name="Kohler A."/>
            <person name="Krizsan K."/>
            <person name="Balestrini R."/>
            <person name="Da Silva C."/>
            <person name="Montanini B."/>
            <person name="Hainaut M."/>
            <person name="Levati E."/>
            <person name="Barry K.W."/>
            <person name="Belfiori B."/>
            <person name="Cichocki N."/>
            <person name="Clum A."/>
            <person name="Dockter R.B."/>
            <person name="Fauchery L."/>
            <person name="Guy J."/>
            <person name="Iotti M."/>
            <person name="Le Tacon F."/>
            <person name="Lindquist E.A."/>
            <person name="Lipzen A."/>
            <person name="Malagnac F."/>
            <person name="Mello A."/>
            <person name="Molinier V."/>
            <person name="Miyauchi S."/>
            <person name="Poulain J."/>
            <person name="Riccioni C."/>
            <person name="Rubini A."/>
            <person name="Sitrit Y."/>
            <person name="Splivallo R."/>
            <person name="Traeger S."/>
            <person name="Wang M."/>
            <person name="Zifcakova L."/>
            <person name="Wipf D."/>
            <person name="Zambonelli A."/>
            <person name="Paolocci F."/>
            <person name="Nowrousian M."/>
            <person name="Ottonello S."/>
            <person name="Baldrian P."/>
            <person name="Spatafora J.W."/>
            <person name="Henrissat B."/>
            <person name="Nagy L.G."/>
            <person name="Aury J.M."/>
            <person name="Wincker P."/>
            <person name="Grigoriev I.V."/>
            <person name="Bonfante P."/>
            <person name="Martin F.M."/>
        </authorList>
    </citation>
    <scope>NUCLEOTIDE SEQUENCE [LARGE SCALE GENOMIC DNA]</scope>
    <source>
        <strain evidence="6 7">120613-1</strain>
    </source>
</reference>
<keyword evidence="3" id="KW-0413">Isomerase</keyword>
<dbReference type="GO" id="GO:0009982">
    <property type="term" value="F:pseudouridine synthase activity"/>
    <property type="evidence" value="ECO:0007669"/>
    <property type="project" value="InterPro"/>
</dbReference>
<evidence type="ECO:0000259" key="5">
    <source>
        <dbReference type="Pfam" id="PF01416"/>
    </source>
</evidence>
<dbReference type="CDD" id="cd02569">
    <property type="entry name" value="PseudoU_synth_ScPus3"/>
    <property type="match status" value="1"/>
</dbReference>
<protein>
    <submittedName>
        <fullName evidence="6">Pseudouridine synthase</fullName>
    </submittedName>
</protein>
<dbReference type="GO" id="GO:0005737">
    <property type="term" value="C:cytoplasm"/>
    <property type="evidence" value="ECO:0007669"/>
    <property type="project" value="TreeGrafter"/>
</dbReference>
<dbReference type="Gene3D" id="3.30.70.580">
    <property type="entry name" value="Pseudouridine synthase I, catalytic domain, N-terminal subdomain"/>
    <property type="match status" value="1"/>
</dbReference>
<dbReference type="GO" id="GO:0005634">
    <property type="term" value="C:nucleus"/>
    <property type="evidence" value="ECO:0007669"/>
    <property type="project" value="TreeGrafter"/>
</dbReference>
<keyword evidence="2" id="KW-0819">tRNA processing</keyword>
<sequence length="510" mass="58281">MEKTREKIYSSWTQKDLIARILELEGKQEKIKVIHPKKPKRKFDPSLYSTRHIALRIAYLGGNYTGFEYHANSPNPTNTIEEHIFKALLKARLVPNNRIEGEEETVLGWPGDEVAEYSKCGRTDTGVSAFGQVIGVRVRSNRSLPEKPTDDVAEEGDEGEKEEIEFDDERDELPYPQILNRLLPKDIRVLAWCPHPPPGFSARFNCQQRNYRYFFTNPAIALSPSSTVGSLDIEKMREAAKLYIGNHDFRNFCKLDASKQITRFDRIIHHADIVELPQSSPNSGPKVYYFELHGSAFLWHQVRHMIAILFLIAQGLEQPSLVAEMLDISKNPRKPMYEMADDRALVLWDCVFPDGMLRWVYTRGTGLEGRNEILDDIWSQWHKSKIDEILTSGLMKIISTNGNPATDPVLQSTSPILGSGEFSVTTQAVGVAKKKTKGKSQILIEGGHEPLFRGMYIPILQRKRMEDVEVINARYADKKGDWQENRKKREVKRKAVDIEEEEIAQTSESL</sequence>